<dbReference type="InterPro" id="IPR045535">
    <property type="entry name" value="ThsA_Macro"/>
</dbReference>
<comment type="caution">
    <text evidence="3">The sequence shown here is derived from an EMBL/GenBank/DDBJ whole genome shotgun (WGS) entry which is preliminary data.</text>
</comment>
<evidence type="ECO:0000313" key="4">
    <source>
        <dbReference type="Proteomes" id="UP000483004"/>
    </source>
</evidence>
<keyword evidence="1" id="KW-0812">Transmembrane</keyword>
<keyword evidence="1" id="KW-1133">Transmembrane helix</keyword>
<reference evidence="3 4" key="1">
    <citation type="submission" date="2019-09" db="EMBL/GenBank/DDBJ databases">
        <title>Actinomadura physcomitrii sp. nov., a novel actinomycete isolated from moss [Physcomitrium sphaericum (Ludw) Fuernr].</title>
        <authorList>
            <person name="Liu C."/>
            <person name="Zhuang X."/>
        </authorList>
    </citation>
    <scope>NUCLEOTIDE SEQUENCE [LARGE SCALE GENOMIC DNA]</scope>
    <source>
        <strain evidence="3 4">CYP1-1B</strain>
    </source>
</reference>
<evidence type="ECO:0000256" key="1">
    <source>
        <dbReference type="SAM" id="Phobius"/>
    </source>
</evidence>
<dbReference type="RefSeq" id="WP_151544202.1">
    <property type="nucleotide sequence ID" value="NZ_WBMR01000133.1"/>
</dbReference>
<dbReference type="Proteomes" id="UP000483004">
    <property type="component" value="Unassembled WGS sequence"/>
</dbReference>
<evidence type="ECO:0000259" key="2">
    <source>
        <dbReference type="Pfam" id="PF20016"/>
    </source>
</evidence>
<proteinExistence type="predicted"/>
<dbReference type="Pfam" id="PF20016">
    <property type="entry name" value="ThsA_Macro"/>
    <property type="match status" value="1"/>
</dbReference>
<evidence type="ECO:0000313" key="3">
    <source>
        <dbReference type="EMBL" id="KAB2371005.1"/>
    </source>
</evidence>
<accession>A0A6L3VJG3</accession>
<dbReference type="EMBL" id="WBMR01000133">
    <property type="protein sequence ID" value="KAB2371005.1"/>
    <property type="molecule type" value="Genomic_DNA"/>
</dbReference>
<gene>
    <name evidence="3" type="ORF">F9B16_33355</name>
</gene>
<dbReference type="OrthoDB" id="3405809at2"/>
<organism evidence="3 4">
    <name type="scientific">Actinomadura montaniterrae</name>
    <dbReference type="NCBI Taxonomy" id="1803903"/>
    <lineage>
        <taxon>Bacteria</taxon>
        <taxon>Bacillati</taxon>
        <taxon>Actinomycetota</taxon>
        <taxon>Actinomycetes</taxon>
        <taxon>Streptosporangiales</taxon>
        <taxon>Thermomonosporaceae</taxon>
        <taxon>Actinomadura</taxon>
    </lineage>
</organism>
<keyword evidence="1" id="KW-0472">Membrane</keyword>
<dbReference type="AlphaFoldDB" id="A0A6L3VJG3"/>
<sequence length="282" mass="31323">MRDTYFTKQGLADFATAALASFGLLSAVFQIALAIWPSLAHHAWLTLGSLASSCLVAGLVHRWPQSTVEHSYTYPNFVIRIKQGDILEESGNVIIGFTDTFDTDISDGVVIDPRSVQGQFQLKYYPGVEALDLELERALGNTQVIARESLTTKARGKLSRYEIGTVAVLNEGGARYYALAYGYMRNDMRVSCSVDAIWRSLSSVWDAVRTHGRLDPVAIPVIGSELARVGSLDRSSLIKMIALSFVASSRQEVVSRELLIIIHPKDRRQIRMNDLDRFLRAL</sequence>
<keyword evidence="4" id="KW-1185">Reference proteome</keyword>
<feature type="transmembrane region" description="Helical" evidence="1">
    <location>
        <begin position="12"/>
        <end position="36"/>
    </location>
</feature>
<feature type="domain" description="Thoeris protein ThsA Macro" evidence="2">
    <location>
        <begin position="79"/>
        <end position="263"/>
    </location>
</feature>
<name>A0A6L3VJG3_9ACTN</name>
<protein>
    <recommendedName>
        <fullName evidence="2">Thoeris protein ThsA Macro domain-containing protein</fullName>
    </recommendedName>
</protein>